<evidence type="ECO:0000313" key="2">
    <source>
        <dbReference type="Proteomes" id="UP001054902"/>
    </source>
</evidence>
<gene>
    <name evidence="1" type="ORF">CTEN210_17181</name>
</gene>
<reference evidence="1 2" key="1">
    <citation type="journal article" date="2021" name="Sci. Rep.">
        <title>The genome of the diatom Chaetoceros tenuissimus carries an ancient integrated fragment of an extant virus.</title>
        <authorList>
            <person name="Hongo Y."/>
            <person name="Kimura K."/>
            <person name="Takaki Y."/>
            <person name="Yoshida Y."/>
            <person name="Baba S."/>
            <person name="Kobayashi G."/>
            <person name="Nagasaki K."/>
            <person name="Hano T."/>
            <person name="Tomaru Y."/>
        </authorList>
    </citation>
    <scope>NUCLEOTIDE SEQUENCE [LARGE SCALE GENOMIC DNA]</scope>
    <source>
        <strain evidence="1 2">NIES-3715</strain>
    </source>
</reference>
<dbReference type="EMBL" id="BLLK01000069">
    <property type="protein sequence ID" value="GFH60705.1"/>
    <property type="molecule type" value="Genomic_DNA"/>
</dbReference>
<organism evidence="1 2">
    <name type="scientific">Chaetoceros tenuissimus</name>
    <dbReference type="NCBI Taxonomy" id="426638"/>
    <lineage>
        <taxon>Eukaryota</taxon>
        <taxon>Sar</taxon>
        <taxon>Stramenopiles</taxon>
        <taxon>Ochrophyta</taxon>
        <taxon>Bacillariophyta</taxon>
        <taxon>Coscinodiscophyceae</taxon>
        <taxon>Chaetocerotophycidae</taxon>
        <taxon>Chaetocerotales</taxon>
        <taxon>Chaetocerotaceae</taxon>
        <taxon>Chaetoceros</taxon>
    </lineage>
</organism>
<sequence length="228" mass="25682">MLIATSLFTTSAKAFGTSFMHSERHTKSLHYRNDVNPMLQNQKLTLENLLEEAIGDVSNIVRYGRDEVTPPINTFNLGTKTIEEENIKVTMDSLVLEGLETIHLIVPPTVDAENKQMSLVLSFDELALSCKRHTKEMSKTIIHSDEPMEMSLTNVCLKIQMSYAEFEIGFVFKFDEVAVDAQETKHTNIHESSLIPLVQALAMRSVSIPISALIRESMNDALKRTKLL</sequence>
<name>A0AAD3DC93_9STRA</name>
<comment type="caution">
    <text evidence="1">The sequence shown here is derived from an EMBL/GenBank/DDBJ whole genome shotgun (WGS) entry which is preliminary data.</text>
</comment>
<evidence type="ECO:0000313" key="1">
    <source>
        <dbReference type="EMBL" id="GFH60705.1"/>
    </source>
</evidence>
<keyword evidence="2" id="KW-1185">Reference proteome</keyword>
<proteinExistence type="predicted"/>
<dbReference type="AlphaFoldDB" id="A0AAD3DC93"/>
<dbReference type="Proteomes" id="UP001054902">
    <property type="component" value="Unassembled WGS sequence"/>
</dbReference>
<protein>
    <submittedName>
        <fullName evidence="1">Uncharacterized protein</fullName>
    </submittedName>
</protein>
<accession>A0AAD3DC93</accession>